<dbReference type="Proteomes" id="UP000231382">
    <property type="component" value="Unassembled WGS sequence"/>
</dbReference>
<dbReference type="SUPFAM" id="SSF143422">
    <property type="entry name" value="Transposase IS200-like"/>
    <property type="match status" value="1"/>
</dbReference>
<protein>
    <recommendedName>
        <fullName evidence="1">Transposase IS200-like domain-containing protein</fullName>
    </recommendedName>
</protein>
<evidence type="ECO:0000313" key="2">
    <source>
        <dbReference type="EMBL" id="PIS07703.1"/>
    </source>
</evidence>
<dbReference type="GO" id="GO:0006313">
    <property type="term" value="P:DNA transposition"/>
    <property type="evidence" value="ECO:0007669"/>
    <property type="project" value="InterPro"/>
</dbReference>
<dbReference type="PANTHER" id="PTHR34322">
    <property type="entry name" value="TRANSPOSASE, Y1_TNP DOMAIN-CONTAINING"/>
    <property type="match status" value="1"/>
</dbReference>
<reference evidence="3" key="1">
    <citation type="submission" date="2017-09" db="EMBL/GenBank/DDBJ databases">
        <title>Depth-based differentiation of microbial function through sediment-hosted aquifers and enrichment of novel symbionts in the deep terrestrial subsurface.</title>
        <authorList>
            <person name="Probst A.J."/>
            <person name="Ladd B."/>
            <person name="Jarett J.K."/>
            <person name="Geller-Mcgrath D.E."/>
            <person name="Sieber C.M.K."/>
            <person name="Emerson J.B."/>
            <person name="Anantharaman K."/>
            <person name="Thomas B.C."/>
            <person name="Malmstrom R."/>
            <person name="Stieglmeier M."/>
            <person name="Klingl A."/>
            <person name="Woyke T."/>
            <person name="Ryan C.M."/>
            <person name="Banfield J.F."/>
        </authorList>
    </citation>
    <scope>NUCLEOTIDE SEQUENCE [LARGE SCALE GENOMIC DNA]</scope>
</reference>
<sequence>MPTRKQQLHSSSYYHLYNRSIAGYKIFNDAIDYERFYDLLRFCRFSNFTHKLSDFLDLSLEFQIDVELDLKHQNNKLVEIYAYCLMPTHFHILLRQSEDGGITKFMHRTLNSYSKYFNARIKRSGPLWTGPFKNVLVQSDEQLLHLTRYIHLNPTSAGLIIDPSDWSYSSYKYFIDPKNNKPDYISPHDELFKMSPSQYKKFTLDQKDFQRNLSHIKSLLIENYSG</sequence>
<name>A0A2H0W6H6_9BACT</name>
<proteinExistence type="predicted"/>
<gene>
    <name evidence="2" type="ORF">COT78_01895</name>
</gene>
<dbReference type="Pfam" id="PF01797">
    <property type="entry name" value="Y1_Tnp"/>
    <property type="match status" value="1"/>
</dbReference>
<dbReference type="PANTHER" id="PTHR34322:SF2">
    <property type="entry name" value="TRANSPOSASE IS200-LIKE DOMAIN-CONTAINING PROTEIN"/>
    <property type="match status" value="1"/>
</dbReference>
<dbReference type="AlphaFoldDB" id="A0A2H0W6H6"/>
<dbReference type="Gene3D" id="3.30.70.1290">
    <property type="entry name" value="Transposase IS200-like"/>
    <property type="match status" value="1"/>
</dbReference>
<dbReference type="InterPro" id="IPR002686">
    <property type="entry name" value="Transposase_17"/>
</dbReference>
<dbReference type="GO" id="GO:0004803">
    <property type="term" value="F:transposase activity"/>
    <property type="evidence" value="ECO:0007669"/>
    <property type="project" value="InterPro"/>
</dbReference>
<evidence type="ECO:0000259" key="1">
    <source>
        <dbReference type="SMART" id="SM01321"/>
    </source>
</evidence>
<dbReference type="InterPro" id="IPR036515">
    <property type="entry name" value="Transposase_17_sf"/>
</dbReference>
<dbReference type="SMART" id="SM01321">
    <property type="entry name" value="Y1_Tnp"/>
    <property type="match status" value="1"/>
</dbReference>
<evidence type="ECO:0000313" key="3">
    <source>
        <dbReference type="Proteomes" id="UP000231382"/>
    </source>
</evidence>
<feature type="domain" description="Transposase IS200-like" evidence="1">
    <location>
        <begin position="9"/>
        <end position="153"/>
    </location>
</feature>
<comment type="caution">
    <text evidence="2">The sequence shown here is derived from an EMBL/GenBank/DDBJ whole genome shotgun (WGS) entry which is preliminary data.</text>
</comment>
<accession>A0A2H0W6H6</accession>
<organism evidence="2 3">
    <name type="scientific">Candidatus Berkelbacteria bacterium CG10_big_fil_rev_8_21_14_0_10_43_13</name>
    <dbReference type="NCBI Taxonomy" id="1974514"/>
    <lineage>
        <taxon>Bacteria</taxon>
        <taxon>Candidatus Berkelbacteria</taxon>
    </lineage>
</organism>
<dbReference type="GO" id="GO:0003677">
    <property type="term" value="F:DNA binding"/>
    <property type="evidence" value="ECO:0007669"/>
    <property type="project" value="InterPro"/>
</dbReference>
<dbReference type="EMBL" id="PEZW01000014">
    <property type="protein sequence ID" value="PIS07703.1"/>
    <property type="molecule type" value="Genomic_DNA"/>
</dbReference>